<protein>
    <submittedName>
        <fullName evidence="1">GatB/YqeY domain-containing protein</fullName>
    </submittedName>
</protein>
<dbReference type="Pfam" id="PF09424">
    <property type="entry name" value="YqeY"/>
    <property type="match status" value="1"/>
</dbReference>
<dbReference type="SUPFAM" id="SSF89095">
    <property type="entry name" value="GatB/YqeY motif"/>
    <property type="match status" value="1"/>
</dbReference>
<dbReference type="InterPro" id="IPR019004">
    <property type="entry name" value="YqeY/Aim41"/>
</dbReference>
<dbReference type="PANTHER" id="PTHR28055:SF1">
    <property type="entry name" value="ALTERED INHERITANCE OF MITOCHONDRIA PROTEIN 41, MITOCHONDRIAL"/>
    <property type="match status" value="1"/>
</dbReference>
<evidence type="ECO:0000313" key="2">
    <source>
        <dbReference type="Proteomes" id="UP000266389"/>
    </source>
</evidence>
<dbReference type="PANTHER" id="PTHR28055">
    <property type="entry name" value="ALTERED INHERITANCE OF MITOCHONDRIA PROTEIN 41, MITOCHONDRIAL"/>
    <property type="match status" value="1"/>
</dbReference>
<dbReference type="GO" id="GO:0016884">
    <property type="term" value="F:carbon-nitrogen ligase activity, with glutamine as amido-N-donor"/>
    <property type="evidence" value="ECO:0007669"/>
    <property type="project" value="InterPro"/>
</dbReference>
<dbReference type="EMBL" id="PHFL01000010">
    <property type="protein sequence ID" value="RFM25030.1"/>
    <property type="molecule type" value="Genomic_DNA"/>
</dbReference>
<sequence>MTLKERINEDIKAAIKAGDKIRLEAIRAIKKDIIEKETSEKRAHRGELTPEEELEVLTAMVKRRRDSIEQFKKAGRTDLVDEEIKQLAVIEQYLPAQLSEEEIKEVLKKIILQVGAVSAKDFGKVMGAAMKELKGKADGSLVQKLAKELLPN</sequence>
<proteinExistence type="predicted"/>
<comment type="caution">
    <text evidence="1">The sequence shown here is derived from an EMBL/GenBank/DDBJ whole genome shotgun (WGS) entry which is preliminary data.</text>
</comment>
<dbReference type="Gene3D" id="1.10.10.410">
    <property type="match status" value="1"/>
</dbReference>
<evidence type="ECO:0000313" key="1">
    <source>
        <dbReference type="EMBL" id="RFM25030.1"/>
    </source>
</evidence>
<dbReference type="InterPro" id="IPR003789">
    <property type="entry name" value="Asn/Gln_tRNA_amidoTrase-B-like"/>
</dbReference>
<dbReference type="Gene3D" id="1.10.1510.10">
    <property type="entry name" value="Uncharacterised protein YqeY/AIM41 PF09424, N-terminal domain"/>
    <property type="match status" value="1"/>
</dbReference>
<organism evidence="1 2">
    <name type="scientific">Candidatus Thermochlorobacter aerophilus</name>
    <dbReference type="NCBI Taxonomy" id="1868324"/>
    <lineage>
        <taxon>Bacteria</taxon>
        <taxon>Pseudomonadati</taxon>
        <taxon>Chlorobiota</taxon>
        <taxon>Chlorobiia</taxon>
        <taxon>Chlorobiales</taxon>
        <taxon>Candidatus Thermochlorobacteriaceae</taxon>
        <taxon>Candidatus Thermochlorobacter</taxon>
    </lineage>
</organism>
<dbReference type="InterPro" id="IPR042184">
    <property type="entry name" value="YqeY/Aim41_N"/>
</dbReference>
<name>A0A395M2Q7_9BACT</name>
<accession>A0A395M2Q7</accession>
<dbReference type="AlphaFoldDB" id="A0A395M2Q7"/>
<dbReference type="InterPro" id="IPR023168">
    <property type="entry name" value="GatB_Yqey_C_2"/>
</dbReference>
<dbReference type="Proteomes" id="UP000266389">
    <property type="component" value="Unassembled WGS sequence"/>
</dbReference>
<gene>
    <name evidence="1" type="ORF">D0433_02275</name>
</gene>
<reference evidence="1 2" key="1">
    <citation type="journal article" date="2011" name="ISME J.">
        <title>Community ecology of hot spring cyanobacterial mats: predominant populations and their functional potential.</title>
        <authorList>
            <person name="Klatt C.G."/>
            <person name="Wood J.M."/>
            <person name="Rusch D.B."/>
            <person name="Bateson M.M."/>
            <person name="Hamamura N."/>
            <person name="Heidelberg J.F."/>
            <person name="Grossman A.R."/>
            <person name="Bhaya D."/>
            <person name="Cohan F.M."/>
            <person name="Kuhl M."/>
            <person name="Bryant D.A."/>
            <person name="Ward D.M."/>
        </authorList>
    </citation>
    <scope>NUCLEOTIDE SEQUENCE [LARGE SCALE GENOMIC DNA]</scope>
    <source>
        <strain evidence="1">OS</strain>
    </source>
</reference>